<organism evidence="4 5">
    <name type="scientific">Nonomuraea mesophila</name>
    <dbReference type="NCBI Taxonomy" id="2530382"/>
    <lineage>
        <taxon>Bacteria</taxon>
        <taxon>Bacillati</taxon>
        <taxon>Actinomycetota</taxon>
        <taxon>Actinomycetes</taxon>
        <taxon>Streptosporangiales</taxon>
        <taxon>Streptosporangiaceae</taxon>
        <taxon>Nonomuraea</taxon>
    </lineage>
</organism>
<accession>A0A4R5FSG3</accession>
<feature type="domain" description="Ketoreductase" evidence="3">
    <location>
        <begin position="6"/>
        <end position="186"/>
    </location>
</feature>
<dbReference type="InterPro" id="IPR036291">
    <property type="entry name" value="NAD(P)-bd_dom_sf"/>
</dbReference>
<keyword evidence="2" id="KW-0560">Oxidoreductase</keyword>
<dbReference type="SUPFAM" id="SSF51735">
    <property type="entry name" value="NAD(P)-binding Rossmann-fold domains"/>
    <property type="match status" value="1"/>
</dbReference>
<dbReference type="PRINTS" id="PR00080">
    <property type="entry name" value="SDRFAMILY"/>
</dbReference>
<dbReference type="InterPro" id="IPR057326">
    <property type="entry name" value="KR_dom"/>
</dbReference>
<evidence type="ECO:0000313" key="5">
    <source>
        <dbReference type="Proteomes" id="UP000295136"/>
    </source>
</evidence>
<proteinExistence type="inferred from homology"/>
<dbReference type="SMART" id="SM00822">
    <property type="entry name" value="PKS_KR"/>
    <property type="match status" value="1"/>
</dbReference>
<dbReference type="AlphaFoldDB" id="A0A4R5FSG3"/>
<evidence type="ECO:0000256" key="1">
    <source>
        <dbReference type="ARBA" id="ARBA00006484"/>
    </source>
</evidence>
<evidence type="ECO:0000313" key="4">
    <source>
        <dbReference type="EMBL" id="TDE56181.1"/>
    </source>
</evidence>
<dbReference type="InterPro" id="IPR002347">
    <property type="entry name" value="SDR_fam"/>
</dbReference>
<dbReference type="PROSITE" id="PS00061">
    <property type="entry name" value="ADH_SHORT"/>
    <property type="match status" value="1"/>
</dbReference>
<evidence type="ECO:0000259" key="3">
    <source>
        <dbReference type="SMART" id="SM00822"/>
    </source>
</evidence>
<dbReference type="Pfam" id="PF13561">
    <property type="entry name" value="adh_short_C2"/>
    <property type="match status" value="1"/>
</dbReference>
<dbReference type="GO" id="GO:0016491">
    <property type="term" value="F:oxidoreductase activity"/>
    <property type="evidence" value="ECO:0007669"/>
    <property type="project" value="UniProtKB-KW"/>
</dbReference>
<comment type="similarity">
    <text evidence="1">Belongs to the short-chain dehydrogenases/reductases (SDR) family.</text>
</comment>
<dbReference type="InterPro" id="IPR051687">
    <property type="entry name" value="Peroxisomal_Beta-Oxidation"/>
</dbReference>
<dbReference type="Gene3D" id="3.40.50.720">
    <property type="entry name" value="NAD(P)-binding Rossmann-like Domain"/>
    <property type="match status" value="1"/>
</dbReference>
<sequence length="295" mass="30577">MRLKDKVAIVTGSGRGLGRAYAEALGAAGAAVVVNDIDADVAKETVEAITAAGGRAVAEVCAVGPTESADALVRRAVSEFGRLDVMCTNAGALRDRTLAKVTDEEFDLVVDSHVRGTFTCGRAAVRQFREQGGGGRLILVGSPAGQYGSFGQTAYAASKAAIISMVRVWSIETAKLGVTVNAIVPTALTRMAATIPALTEVVASVEAGGPVPADLRRRGIGKVEDVAPLVVYLASDESAGVTGQYIGFGGDRFAIWAHPKEAFVTHRDGGWSAEQLAADFAGFSEHLQSHTPPPK</sequence>
<name>A0A4R5FSG3_9ACTN</name>
<gene>
    <name evidence="4" type="ORF">E1295_11490</name>
</gene>
<reference evidence="4 5" key="1">
    <citation type="submission" date="2019-03" db="EMBL/GenBank/DDBJ databases">
        <title>Draft genome sequences of novel Actinobacteria.</title>
        <authorList>
            <person name="Sahin N."/>
            <person name="Ay H."/>
            <person name="Saygin H."/>
        </authorList>
    </citation>
    <scope>NUCLEOTIDE SEQUENCE [LARGE SCALE GENOMIC DNA]</scope>
    <source>
        <strain evidence="4 5">6K102</strain>
    </source>
</reference>
<protein>
    <submittedName>
        <fullName evidence="4">SDR family oxidoreductase</fullName>
    </submittedName>
</protein>
<dbReference type="RefSeq" id="WP_132630237.1">
    <property type="nucleotide sequence ID" value="NZ_SMLD01000022.1"/>
</dbReference>
<dbReference type="PRINTS" id="PR00081">
    <property type="entry name" value="GDHRDH"/>
</dbReference>
<dbReference type="FunFam" id="3.40.50.720:FF:000084">
    <property type="entry name" value="Short-chain dehydrogenase reductase"/>
    <property type="match status" value="1"/>
</dbReference>
<dbReference type="EMBL" id="SMLD01000022">
    <property type="protein sequence ID" value="TDE56181.1"/>
    <property type="molecule type" value="Genomic_DNA"/>
</dbReference>
<evidence type="ECO:0000256" key="2">
    <source>
        <dbReference type="ARBA" id="ARBA00023002"/>
    </source>
</evidence>
<comment type="caution">
    <text evidence="4">The sequence shown here is derived from an EMBL/GenBank/DDBJ whole genome shotgun (WGS) entry which is preliminary data.</text>
</comment>
<dbReference type="InterPro" id="IPR020904">
    <property type="entry name" value="Sc_DH/Rdtase_CS"/>
</dbReference>
<dbReference type="Proteomes" id="UP000295136">
    <property type="component" value="Unassembled WGS sequence"/>
</dbReference>
<dbReference type="PANTHER" id="PTHR45024">
    <property type="entry name" value="DEHYDROGENASES, SHORT CHAIN"/>
    <property type="match status" value="1"/>
</dbReference>
<dbReference type="PANTHER" id="PTHR45024:SF2">
    <property type="entry name" value="SCP2 DOMAIN-CONTAINING PROTEIN"/>
    <property type="match status" value="1"/>
</dbReference>
<keyword evidence="5" id="KW-1185">Reference proteome</keyword>